<dbReference type="Proteomes" id="UP000707071">
    <property type="component" value="Unassembled WGS sequence"/>
</dbReference>
<sequence length="285" mass="30967">MPFTTNSTIRSFGGTLHKLTHPSSSTKTPMNLTLFLPGTASASQPAPLLIYLSGLSCSPDNCVEKGFFHAHASRLGLAVLYPDTSPRGTNLPGEHDDWDFGSAAGFYVDATEEPWREHYNMESYVTKELPGELFGAFAELDPGRVSITGHSMGGHGALTLFMKNPGMYKSVSALAPVCNPCECAWGKKAFRGYFGRGVEGWNGHDATELVRGWEGRLDCLIDVGTADPFYKDGQLLPEHFAKAAKDAGVEGPVIRYQEGYDHSYFFVSTFAEDHVNFAAKALGLL</sequence>
<dbReference type="PANTHER" id="PTHR10061">
    <property type="entry name" value="S-FORMYLGLUTATHIONE HYDROLASE"/>
    <property type="match status" value="1"/>
</dbReference>
<evidence type="ECO:0000256" key="6">
    <source>
        <dbReference type="PIRSR" id="PIRSR614186-1"/>
    </source>
</evidence>
<dbReference type="FunFam" id="3.40.50.1820:FF:000002">
    <property type="entry name" value="S-formylglutathione hydrolase"/>
    <property type="match status" value="1"/>
</dbReference>
<dbReference type="Pfam" id="PF00756">
    <property type="entry name" value="Esterase"/>
    <property type="match status" value="1"/>
</dbReference>
<keyword evidence="5 7" id="KW-0378">Hydrolase</keyword>
<evidence type="ECO:0000256" key="4">
    <source>
        <dbReference type="ARBA" id="ARBA00022487"/>
    </source>
</evidence>
<dbReference type="InterPro" id="IPR029058">
    <property type="entry name" value="AB_hydrolase_fold"/>
</dbReference>
<organism evidence="8 9">
    <name type="scientific">Claviceps aff. purpurea</name>
    <dbReference type="NCBI Taxonomy" id="1967640"/>
    <lineage>
        <taxon>Eukaryota</taxon>
        <taxon>Fungi</taxon>
        <taxon>Dikarya</taxon>
        <taxon>Ascomycota</taxon>
        <taxon>Pezizomycotina</taxon>
        <taxon>Sordariomycetes</taxon>
        <taxon>Hypocreomycetidae</taxon>
        <taxon>Hypocreales</taxon>
        <taxon>Clavicipitaceae</taxon>
        <taxon>Claviceps</taxon>
    </lineage>
</organism>
<dbReference type="Gene3D" id="3.40.50.1820">
    <property type="entry name" value="alpha/beta hydrolase"/>
    <property type="match status" value="1"/>
</dbReference>
<comment type="similarity">
    <text evidence="1 7">Belongs to the esterase D family.</text>
</comment>
<evidence type="ECO:0000256" key="3">
    <source>
        <dbReference type="ARBA" id="ARBA00016774"/>
    </source>
</evidence>
<name>A0A9P7QF62_9HYPO</name>
<dbReference type="InterPro" id="IPR014186">
    <property type="entry name" value="S-formylglutathione_hydrol"/>
</dbReference>
<dbReference type="InterPro" id="IPR000801">
    <property type="entry name" value="Esterase-like"/>
</dbReference>
<accession>A0A9P7QF62</accession>
<keyword evidence="7" id="KW-0963">Cytoplasm</keyword>
<keyword evidence="4 7" id="KW-0719">Serine esterase</keyword>
<feature type="active site" description="Charge relay system" evidence="6">
    <location>
        <position position="151"/>
    </location>
</feature>
<comment type="catalytic activity">
    <reaction evidence="7">
        <text>S-formylglutathione + H2O = formate + glutathione + H(+)</text>
        <dbReference type="Rhea" id="RHEA:14961"/>
        <dbReference type="ChEBI" id="CHEBI:15377"/>
        <dbReference type="ChEBI" id="CHEBI:15378"/>
        <dbReference type="ChEBI" id="CHEBI:15740"/>
        <dbReference type="ChEBI" id="CHEBI:57688"/>
        <dbReference type="ChEBI" id="CHEBI:57925"/>
        <dbReference type="EC" id="3.1.2.12"/>
    </reaction>
</comment>
<evidence type="ECO:0000256" key="7">
    <source>
        <dbReference type="RuleBase" id="RU363068"/>
    </source>
</evidence>
<dbReference type="GO" id="GO:0005829">
    <property type="term" value="C:cytosol"/>
    <property type="evidence" value="ECO:0007669"/>
    <property type="project" value="TreeGrafter"/>
</dbReference>
<feature type="active site" description="Charge relay system" evidence="6">
    <location>
        <position position="262"/>
    </location>
</feature>
<feature type="active site" description="Charge relay system" evidence="6">
    <location>
        <position position="227"/>
    </location>
</feature>
<keyword evidence="9" id="KW-1185">Reference proteome</keyword>
<evidence type="ECO:0000256" key="2">
    <source>
        <dbReference type="ARBA" id="ARBA00012479"/>
    </source>
</evidence>
<comment type="subcellular location">
    <subcellularLocation>
        <location evidence="7">Cytoplasm</location>
    </subcellularLocation>
</comment>
<evidence type="ECO:0000256" key="1">
    <source>
        <dbReference type="ARBA" id="ARBA00005622"/>
    </source>
</evidence>
<dbReference type="EMBL" id="SRRH01000283">
    <property type="protein sequence ID" value="KAG6292222.1"/>
    <property type="molecule type" value="Genomic_DNA"/>
</dbReference>
<evidence type="ECO:0000313" key="8">
    <source>
        <dbReference type="EMBL" id="KAG6292222.1"/>
    </source>
</evidence>
<evidence type="ECO:0000256" key="5">
    <source>
        <dbReference type="ARBA" id="ARBA00022801"/>
    </source>
</evidence>
<dbReference type="GO" id="GO:0018738">
    <property type="term" value="F:S-formylglutathione hydrolase activity"/>
    <property type="evidence" value="ECO:0007669"/>
    <property type="project" value="UniProtKB-EC"/>
</dbReference>
<proteinExistence type="inferred from homology"/>
<reference evidence="8 9" key="1">
    <citation type="journal article" date="2020" name="bioRxiv">
        <title>Whole genome comparisons of ergot fungi reveals the divergence and evolution of species within the genus Claviceps are the result of varying mechanisms driving genome evolution and host range expansion.</title>
        <authorList>
            <person name="Wyka S.A."/>
            <person name="Mondo S.J."/>
            <person name="Liu M."/>
            <person name="Dettman J."/>
            <person name="Nalam V."/>
            <person name="Broders K.D."/>
        </authorList>
    </citation>
    <scope>NUCLEOTIDE SEQUENCE [LARGE SCALE GENOMIC DNA]</scope>
    <source>
        <strain evidence="8 9">Clav52</strain>
    </source>
</reference>
<evidence type="ECO:0000313" key="9">
    <source>
        <dbReference type="Proteomes" id="UP000707071"/>
    </source>
</evidence>
<dbReference type="NCBIfam" id="TIGR02821">
    <property type="entry name" value="fghA_ester_D"/>
    <property type="match status" value="1"/>
</dbReference>
<comment type="function">
    <text evidence="7">Serine hydrolase involved in the detoxification of formaldehyde.</text>
</comment>
<dbReference type="AlphaFoldDB" id="A0A9P7QF62"/>
<gene>
    <name evidence="8" type="ORF">E4U09_003521</name>
</gene>
<dbReference type="SUPFAM" id="SSF53474">
    <property type="entry name" value="alpha/beta-Hydrolases"/>
    <property type="match status" value="1"/>
</dbReference>
<protein>
    <recommendedName>
        <fullName evidence="3 7">S-formylglutathione hydrolase</fullName>
        <ecNumber evidence="2 7">3.1.2.12</ecNumber>
    </recommendedName>
</protein>
<dbReference type="GO" id="GO:0052689">
    <property type="term" value="F:carboxylic ester hydrolase activity"/>
    <property type="evidence" value="ECO:0007669"/>
    <property type="project" value="UniProtKB-KW"/>
</dbReference>
<dbReference type="PANTHER" id="PTHR10061:SF0">
    <property type="entry name" value="S-FORMYLGLUTATHIONE HYDROLASE"/>
    <property type="match status" value="1"/>
</dbReference>
<dbReference type="EC" id="3.1.2.12" evidence="2 7"/>
<dbReference type="GO" id="GO:0046294">
    <property type="term" value="P:formaldehyde catabolic process"/>
    <property type="evidence" value="ECO:0007669"/>
    <property type="project" value="InterPro"/>
</dbReference>
<comment type="caution">
    <text evidence="8">The sequence shown here is derived from an EMBL/GenBank/DDBJ whole genome shotgun (WGS) entry which is preliminary data.</text>
</comment>